<evidence type="ECO:0000313" key="1">
    <source>
        <dbReference type="Proteomes" id="UP000887565"/>
    </source>
</evidence>
<protein>
    <submittedName>
        <fullName evidence="2">Uncharacterized protein</fullName>
    </submittedName>
</protein>
<reference evidence="2" key="1">
    <citation type="submission" date="2022-11" db="UniProtKB">
        <authorList>
            <consortium name="WormBaseParasite"/>
        </authorList>
    </citation>
    <scope>IDENTIFICATION</scope>
</reference>
<accession>A0A915HGY1</accession>
<proteinExistence type="predicted"/>
<dbReference type="Proteomes" id="UP000887565">
    <property type="component" value="Unplaced"/>
</dbReference>
<dbReference type="WBParaSite" id="nRc.2.0.1.t00684-RA">
    <property type="protein sequence ID" value="nRc.2.0.1.t00684-RA"/>
    <property type="gene ID" value="nRc.2.0.1.g00684"/>
</dbReference>
<name>A0A915HGY1_ROMCU</name>
<keyword evidence="1" id="KW-1185">Reference proteome</keyword>
<sequence length="135" mass="15837">MCGLVVRSNFTLAEFTFEKYPTKCDPCRSISHSALEVCQIDKHNLALYKKSNMLKKDCTENSDWEHLLSKNFSNQTPFLTKFSMENIQYEEENSAKITRYQKIFALNQKCLSRGKKRCEGDELLDQNQCIHRKDK</sequence>
<dbReference type="AlphaFoldDB" id="A0A915HGY1"/>
<organism evidence="1 2">
    <name type="scientific">Romanomermis culicivorax</name>
    <name type="common">Nematode worm</name>
    <dbReference type="NCBI Taxonomy" id="13658"/>
    <lineage>
        <taxon>Eukaryota</taxon>
        <taxon>Metazoa</taxon>
        <taxon>Ecdysozoa</taxon>
        <taxon>Nematoda</taxon>
        <taxon>Enoplea</taxon>
        <taxon>Dorylaimia</taxon>
        <taxon>Mermithida</taxon>
        <taxon>Mermithoidea</taxon>
        <taxon>Mermithidae</taxon>
        <taxon>Romanomermis</taxon>
    </lineage>
</organism>
<evidence type="ECO:0000313" key="2">
    <source>
        <dbReference type="WBParaSite" id="nRc.2.0.1.t00684-RA"/>
    </source>
</evidence>